<dbReference type="AlphaFoldDB" id="A0A9Q1F8T9"/>
<dbReference type="EMBL" id="JAINUF010000007">
    <property type="protein sequence ID" value="KAJ8353516.1"/>
    <property type="molecule type" value="Genomic_DNA"/>
</dbReference>
<feature type="compositionally biased region" description="Low complexity" evidence="1">
    <location>
        <begin position="35"/>
        <end position="49"/>
    </location>
</feature>
<organism evidence="2 3">
    <name type="scientific">Synaphobranchus kaupii</name>
    <name type="common">Kaup's arrowtooth eel</name>
    <dbReference type="NCBI Taxonomy" id="118154"/>
    <lineage>
        <taxon>Eukaryota</taxon>
        <taxon>Metazoa</taxon>
        <taxon>Chordata</taxon>
        <taxon>Craniata</taxon>
        <taxon>Vertebrata</taxon>
        <taxon>Euteleostomi</taxon>
        <taxon>Actinopterygii</taxon>
        <taxon>Neopterygii</taxon>
        <taxon>Teleostei</taxon>
        <taxon>Anguilliformes</taxon>
        <taxon>Synaphobranchidae</taxon>
        <taxon>Synaphobranchus</taxon>
    </lineage>
</organism>
<dbReference type="Proteomes" id="UP001152622">
    <property type="component" value="Chromosome 7"/>
</dbReference>
<proteinExistence type="predicted"/>
<comment type="caution">
    <text evidence="2">The sequence shown here is derived from an EMBL/GenBank/DDBJ whole genome shotgun (WGS) entry which is preliminary data.</text>
</comment>
<evidence type="ECO:0000313" key="3">
    <source>
        <dbReference type="Proteomes" id="UP001152622"/>
    </source>
</evidence>
<feature type="compositionally biased region" description="Basic and acidic residues" evidence="1">
    <location>
        <begin position="114"/>
        <end position="129"/>
    </location>
</feature>
<evidence type="ECO:0000256" key="1">
    <source>
        <dbReference type="SAM" id="MobiDB-lite"/>
    </source>
</evidence>
<evidence type="ECO:0000313" key="2">
    <source>
        <dbReference type="EMBL" id="KAJ8353516.1"/>
    </source>
</evidence>
<sequence length="129" mass="13893">MELTGLQSSRNRGNRRRGPRSGSGASAWGIRNRSRGTAVGAGARGQGQAYSLGVSGTQTGQEGVMEEGGSLGGEPPGEQKTGQDQGRQMKQTIKNNNTHDKNDEQTHKTRARRDKNMMRTLGDDKTVRP</sequence>
<accession>A0A9Q1F8T9</accession>
<feature type="compositionally biased region" description="Polar residues" evidence="1">
    <location>
        <begin position="80"/>
        <end position="96"/>
    </location>
</feature>
<protein>
    <submittedName>
        <fullName evidence="2">Uncharacterized protein</fullName>
    </submittedName>
</protein>
<feature type="region of interest" description="Disordered" evidence="1">
    <location>
        <begin position="1"/>
        <end position="129"/>
    </location>
</feature>
<reference evidence="2" key="1">
    <citation type="journal article" date="2023" name="Science">
        <title>Genome structures resolve the early diversification of teleost fishes.</title>
        <authorList>
            <person name="Parey E."/>
            <person name="Louis A."/>
            <person name="Montfort J."/>
            <person name="Bouchez O."/>
            <person name="Roques C."/>
            <person name="Iampietro C."/>
            <person name="Lluch J."/>
            <person name="Castinel A."/>
            <person name="Donnadieu C."/>
            <person name="Desvignes T."/>
            <person name="Floi Bucao C."/>
            <person name="Jouanno E."/>
            <person name="Wen M."/>
            <person name="Mejri S."/>
            <person name="Dirks R."/>
            <person name="Jansen H."/>
            <person name="Henkel C."/>
            <person name="Chen W.J."/>
            <person name="Zahm M."/>
            <person name="Cabau C."/>
            <person name="Klopp C."/>
            <person name="Thompson A.W."/>
            <person name="Robinson-Rechavi M."/>
            <person name="Braasch I."/>
            <person name="Lecointre G."/>
            <person name="Bobe J."/>
            <person name="Postlethwait J.H."/>
            <person name="Berthelot C."/>
            <person name="Roest Crollius H."/>
            <person name="Guiguen Y."/>
        </authorList>
    </citation>
    <scope>NUCLEOTIDE SEQUENCE</scope>
    <source>
        <strain evidence="2">WJC10195</strain>
    </source>
</reference>
<gene>
    <name evidence="2" type="ORF">SKAU_G00210830</name>
</gene>
<keyword evidence="3" id="KW-1185">Reference proteome</keyword>
<feature type="compositionally biased region" description="Basic and acidic residues" evidence="1">
    <location>
        <begin position="97"/>
        <end position="107"/>
    </location>
</feature>
<name>A0A9Q1F8T9_SYNKA</name>